<reference evidence="1 2" key="1">
    <citation type="submission" date="2021-12" db="EMBL/GenBank/DDBJ databases">
        <title>Genome sequence of Kibdelosporangium philippinense ATCC 49844.</title>
        <authorList>
            <person name="Fedorov E.A."/>
            <person name="Omeragic M."/>
            <person name="Shalygina K.F."/>
            <person name="Maclea K.S."/>
        </authorList>
    </citation>
    <scope>NUCLEOTIDE SEQUENCE [LARGE SCALE GENOMIC DNA]</scope>
    <source>
        <strain evidence="1 2">ATCC 49844</strain>
    </source>
</reference>
<proteinExistence type="predicted"/>
<sequence>MGYHDLEDEASPTGTAGRKAIAIAGDGPADVAVVADLVSAFGFDPVVAGQLADGVKLEPGSETFGANVNADELRAMLRRFPDFERGHLITQARA</sequence>
<keyword evidence="2" id="KW-1185">Reference proteome</keyword>
<protein>
    <recommendedName>
        <fullName evidence="3">NADP oxidoreductase coenzyme F420-dependent</fullName>
    </recommendedName>
</protein>
<name>A0ABS8Z362_9PSEU</name>
<organism evidence="1 2">
    <name type="scientific">Kibdelosporangium philippinense</name>
    <dbReference type="NCBI Taxonomy" id="211113"/>
    <lineage>
        <taxon>Bacteria</taxon>
        <taxon>Bacillati</taxon>
        <taxon>Actinomycetota</taxon>
        <taxon>Actinomycetes</taxon>
        <taxon>Pseudonocardiales</taxon>
        <taxon>Pseudonocardiaceae</taxon>
        <taxon>Kibdelosporangium</taxon>
    </lineage>
</organism>
<dbReference type="EMBL" id="JAJVCN010000001">
    <property type="protein sequence ID" value="MCE7002376.1"/>
    <property type="molecule type" value="Genomic_DNA"/>
</dbReference>
<evidence type="ECO:0000313" key="2">
    <source>
        <dbReference type="Proteomes" id="UP001521150"/>
    </source>
</evidence>
<dbReference type="RefSeq" id="WP_233723443.1">
    <property type="nucleotide sequence ID" value="NZ_JAJVCN010000001.1"/>
</dbReference>
<evidence type="ECO:0008006" key="3">
    <source>
        <dbReference type="Google" id="ProtNLM"/>
    </source>
</evidence>
<dbReference type="Gene3D" id="3.40.50.720">
    <property type="entry name" value="NAD(P)-binding Rossmann-like Domain"/>
    <property type="match status" value="1"/>
</dbReference>
<accession>A0ABS8Z362</accession>
<evidence type="ECO:0000313" key="1">
    <source>
        <dbReference type="EMBL" id="MCE7002376.1"/>
    </source>
</evidence>
<comment type="caution">
    <text evidence="1">The sequence shown here is derived from an EMBL/GenBank/DDBJ whole genome shotgun (WGS) entry which is preliminary data.</text>
</comment>
<gene>
    <name evidence="1" type="ORF">LWC34_05955</name>
</gene>
<dbReference type="Proteomes" id="UP001521150">
    <property type="component" value="Unassembled WGS sequence"/>
</dbReference>